<evidence type="ECO:0000256" key="7">
    <source>
        <dbReference type="ARBA" id="ARBA00022723"/>
    </source>
</evidence>
<evidence type="ECO:0000256" key="10">
    <source>
        <dbReference type="ARBA" id="ARBA00022946"/>
    </source>
</evidence>
<dbReference type="AlphaFoldDB" id="A0A8J5G9T4"/>
<dbReference type="GO" id="GO:0006412">
    <property type="term" value="P:translation"/>
    <property type="evidence" value="ECO:0007669"/>
    <property type="project" value="UniProtKB-KW"/>
</dbReference>
<evidence type="ECO:0000313" key="13">
    <source>
        <dbReference type="EMBL" id="KAG6502520.1"/>
    </source>
</evidence>
<comment type="cofactor">
    <cofactor evidence="1">
        <name>Fe(2+)</name>
        <dbReference type="ChEBI" id="CHEBI:29033"/>
    </cofactor>
</comment>
<dbReference type="PANTHER" id="PTHR10458">
    <property type="entry name" value="PEPTIDE DEFORMYLASE"/>
    <property type="match status" value="1"/>
</dbReference>
<keyword evidence="9 12" id="KW-0648">Protein biosynthesis</keyword>
<evidence type="ECO:0000256" key="8">
    <source>
        <dbReference type="ARBA" id="ARBA00022801"/>
    </source>
</evidence>
<dbReference type="NCBIfam" id="NF001159">
    <property type="entry name" value="PRK00150.1-3"/>
    <property type="match status" value="1"/>
</dbReference>
<dbReference type="GO" id="GO:0042586">
    <property type="term" value="F:peptide deformylase activity"/>
    <property type="evidence" value="ECO:0007669"/>
    <property type="project" value="UniProtKB-EC"/>
</dbReference>
<evidence type="ECO:0000256" key="5">
    <source>
        <dbReference type="ARBA" id="ARBA00022528"/>
    </source>
</evidence>
<keyword evidence="5 12" id="KW-0150">Chloroplast</keyword>
<evidence type="ECO:0000256" key="12">
    <source>
        <dbReference type="RuleBase" id="RU362111"/>
    </source>
</evidence>
<dbReference type="InterPro" id="IPR036821">
    <property type="entry name" value="Peptide_deformylase_sf"/>
</dbReference>
<dbReference type="EMBL" id="JACMSC010000010">
    <property type="protein sequence ID" value="KAG6502520.1"/>
    <property type="molecule type" value="Genomic_DNA"/>
</dbReference>
<dbReference type="GO" id="GO:0046872">
    <property type="term" value="F:metal ion binding"/>
    <property type="evidence" value="ECO:0007669"/>
    <property type="project" value="UniProtKB-KW"/>
</dbReference>
<evidence type="ECO:0000256" key="1">
    <source>
        <dbReference type="ARBA" id="ARBA00001954"/>
    </source>
</evidence>
<dbReference type="FunFam" id="3.90.45.10:FF:000006">
    <property type="entry name" value="Peptide deformylase"/>
    <property type="match status" value="1"/>
</dbReference>
<evidence type="ECO:0000256" key="11">
    <source>
        <dbReference type="ARBA" id="ARBA00023004"/>
    </source>
</evidence>
<protein>
    <recommendedName>
        <fullName evidence="4 12">Peptide deformylase</fullName>
        <ecNumber evidence="4 12">3.5.1.88</ecNumber>
    </recommendedName>
</protein>
<reference evidence="13 14" key="1">
    <citation type="submission" date="2020-08" db="EMBL/GenBank/DDBJ databases">
        <title>Plant Genome Project.</title>
        <authorList>
            <person name="Zhang R.-G."/>
        </authorList>
    </citation>
    <scope>NUCLEOTIDE SEQUENCE [LARGE SCALE GENOMIC DNA]</scope>
    <source>
        <tissue evidence="13">Rhizome</tissue>
    </source>
</reference>
<dbReference type="Gene3D" id="3.90.45.10">
    <property type="entry name" value="Peptide deformylase"/>
    <property type="match status" value="2"/>
</dbReference>
<keyword evidence="10 12" id="KW-0809">Transit peptide</keyword>
<dbReference type="InterPro" id="IPR023635">
    <property type="entry name" value="Peptide_deformylase"/>
</dbReference>
<dbReference type="EC" id="3.5.1.88" evidence="4 12"/>
<keyword evidence="7 12" id="KW-0479">Metal-binding</keyword>
<evidence type="ECO:0000256" key="4">
    <source>
        <dbReference type="ARBA" id="ARBA00012175"/>
    </source>
</evidence>
<comment type="subcellular location">
    <subcellularLocation>
        <location evidence="2 12">Plastid</location>
        <location evidence="2 12">Chloroplast</location>
    </subcellularLocation>
</comment>
<evidence type="ECO:0000256" key="6">
    <source>
        <dbReference type="ARBA" id="ARBA00022640"/>
    </source>
</evidence>
<accession>A0A8J5G9T4</accession>
<dbReference type="HAMAP" id="MF_00163">
    <property type="entry name" value="Pep_deformylase"/>
    <property type="match status" value="1"/>
</dbReference>
<comment type="catalytic activity">
    <reaction evidence="12">
        <text>N-terminal N-formyl-L-methionyl-[peptide] + H2O = N-terminal L-methionyl-[peptide] + formate</text>
        <dbReference type="Rhea" id="RHEA:24420"/>
        <dbReference type="Rhea" id="RHEA-COMP:10639"/>
        <dbReference type="Rhea" id="RHEA-COMP:10640"/>
        <dbReference type="ChEBI" id="CHEBI:15377"/>
        <dbReference type="ChEBI" id="CHEBI:15740"/>
        <dbReference type="ChEBI" id="CHEBI:49298"/>
        <dbReference type="ChEBI" id="CHEBI:64731"/>
        <dbReference type="EC" id="3.5.1.88"/>
    </reaction>
</comment>
<dbReference type="PRINTS" id="PR01576">
    <property type="entry name" value="PDEFORMYLASE"/>
</dbReference>
<dbReference type="PANTHER" id="PTHR10458:SF22">
    <property type="entry name" value="PEPTIDE DEFORMYLASE"/>
    <property type="match status" value="1"/>
</dbReference>
<evidence type="ECO:0000256" key="9">
    <source>
        <dbReference type="ARBA" id="ARBA00022917"/>
    </source>
</evidence>
<evidence type="ECO:0000313" key="14">
    <source>
        <dbReference type="Proteomes" id="UP000734854"/>
    </source>
</evidence>
<organism evidence="13 14">
    <name type="scientific">Zingiber officinale</name>
    <name type="common">Ginger</name>
    <name type="synonym">Amomum zingiber</name>
    <dbReference type="NCBI Taxonomy" id="94328"/>
    <lineage>
        <taxon>Eukaryota</taxon>
        <taxon>Viridiplantae</taxon>
        <taxon>Streptophyta</taxon>
        <taxon>Embryophyta</taxon>
        <taxon>Tracheophyta</taxon>
        <taxon>Spermatophyta</taxon>
        <taxon>Magnoliopsida</taxon>
        <taxon>Liliopsida</taxon>
        <taxon>Zingiberales</taxon>
        <taxon>Zingiberaceae</taxon>
        <taxon>Zingiber</taxon>
    </lineage>
</organism>
<sequence>MAARLSASPALSYAALVSRRAAASCFPRPFPFPCSGAALRGFSSQPLAVVRDSPFADVSVQARRGPSSQVGDFASRKNWIDLAADLCFESPLKIVEYPDPILRARNKRISAFDENLRKLVDEMFDIMYKTGLSPPILGSTDLKAKDDTIYLSIKSSKYGTTWKVINRLQFQEQETFTLLVDLAGLTDGVGLSAPQVGVNVQLMVFNPAGERGEGEEIVLVNPKMYKASTRTFFYNEGCLSFPGIYADVERPASIKVDARDINGARFRVNLSGLPARIFQHEFDHLQGILFFDRMTEDILETIRSQLKLLEKKYENTTGLESPESIDKNISGQRKEIAGFAQRKEITGFARR</sequence>
<evidence type="ECO:0000256" key="3">
    <source>
        <dbReference type="ARBA" id="ARBA00010759"/>
    </source>
</evidence>
<dbReference type="GO" id="GO:0009507">
    <property type="term" value="C:chloroplast"/>
    <property type="evidence" value="ECO:0007669"/>
    <property type="project" value="UniProtKB-SubCell"/>
</dbReference>
<comment type="similarity">
    <text evidence="3 12">Belongs to the polypeptide deformylase family.</text>
</comment>
<dbReference type="Pfam" id="PF01327">
    <property type="entry name" value="Pep_deformylase"/>
    <property type="match status" value="1"/>
</dbReference>
<dbReference type="SUPFAM" id="SSF56420">
    <property type="entry name" value="Peptide deformylase"/>
    <property type="match status" value="2"/>
</dbReference>
<keyword evidence="11" id="KW-0408">Iron</keyword>
<name>A0A8J5G9T4_ZINOF</name>
<keyword evidence="14" id="KW-1185">Reference proteome</keyword>
<keyword evidence="8 12" id="KW-0378">Hydrolase</keyword>
<gene>
    <name evidence="13" type="ORF">ZIOFF_034804</name>
</gene>
<dbReference type="Proteomes" id="UP000734854">
    <property type="component" value="Unassembled WGS sequence"/>
</dbReference>
<comment type="caution">
    <text evidence="13">The sequence shown here is derived from an EMBL/GenBank/DDBJ whole genome shotgun (WGS) entry which is preliminary data.</text>
</comment>
<dbReference type="NCBIfam" id="TIGR00079">
    <property type="entry name" value="pept_deformyl"/>
    <property type="match status" value="1"/>
</dbReference>
<keyword evidence="6 12" id="KW-0934">Plastid</keyword>
<evidence type="ECO:0000256" key="2">
    <source>
        <dbReference type="ARBA" id="ARBA00004229"/>
    </source>
</evidence>
<dbReference type="CDD" id="cd00487">
    <property type="entry name" value="Pep_deformylase"/>
    <property type="match status" value="1"/>
</dbReference>
<comment type="function">
    <text evidence="12">Removes the formyl group from the N-terminal Met of newly synthesized proteins.</text>
</comment>
<proteinExistence type="inferred from homology"/>